<keyword evidence="4" id="KW-1185">Reference proteome</keyword>
<dbReference type="InterPro" id="IPR029033">
    <property type="entry name" value="His_PPase_superfam"/>
</dbReference>
<gene>
    <name evidence="3" type="ORF">AWJ14_06375</name>
</gene>
<protein>
    <submittedName>
        <fullName evidence="3">Phosphoglycerate mutase</fullName>
    </submittedName>
</protein>
<dbReference type="Proteomes" id="UP000094795">
    <property type="component" value="Unassembled WGS sequence"/>
</dbReference>
<dbReference type="PANTHER" id="PTHR48100">
    <property type="entry name" value="BROAD-SPECIFICITY PHOSPHATASE YOR283W-RELATED"/>
    <property type="match status" value="1"/>
</dbReference>
<name>A0A1C1YQ24_9HYPH</name>
<sequence length="196" mass="21962">MLLYVIRHGQTDYNKEDRLQGARDIPLNDTGRAQATGNGRTLAGLESLELPLPEFDWVASPLGRTRETMELVRKAAGLEPRDYRTDQLLIELSFGDWEGHTLEEVAAHSPHLIEQREQGKWDFRPPGARAESYAMLAQRIDRFLETVTRPTICVAHGGVVRALFNRIGHVPGDEAAMIDIPQDRVLKIDGASIGWV</sequence>
<dbReference type="PIRSF" id="PIRSF000709">
    <property type="entry name" value="6PFK_2-Ptase"/>
    <property type="match status" value="1"/>
</dbReference>
<dbReference type="OrthoDB" id="9781415at2"/>
<dbReference type="Pfam" id="PF00300">
    <property type="entry name" value="His_Phos_1"/>
    <property type="match status" value="1"/>
</dbReference>
<dbReference type="AlphaFoldDB" id="A0A1C1YQ24"/>
<evidence type="ECO:0000313" key="3">
    <source>
        <dbReference type="EMBL" id="OCW55609.1"/>
    </source>
</evidence>
<feature type="active site" description="Tele-phosphohistidine intermediate" evidence="1">
    <location>
        <position position="8"/>
    </location>
</feature>
<accession>A0A1C1YQ24</accession>
<dbReference type="STRING" id="1480615.AWJ14_06375"/>
<dbReference type="SUPFAM" id="SSF53254">
    <property type="entry name" value="Phosphoglycerate mutase-like"/>
    <property type="match status" value="1"/>
</dbReference>
<dbReference type="GO" id="GO:0016791">
    <property type="term" value="F:phosphatase activity"/>
    <property type="evidence" value="ECO:0007669"/>
    <property type="project" value="TreeGrafter"/>
</dbReference>
<comment type="caution">
    <text evidence="3">The sequence shown here is derived from an EMBL/GenBank/DDBJ whole genome shotgun (WGS) entry which is preliminary data.</text>
</comment>
<dbReference type="EMBL" id="LQZT01000050">
    <property type="protein sequence ID" value="OCW55609.1"/>
    <property type="molecule type" value="Genomic_DNA"/>
</dbReference>
<dbReference type="PROSITE" id="PS00175">
    <property type="entry name" value="PG_MUTASE"/>
    <property type="match status" value="1"/>
</dbReference>
<feature type="binding site" evidence="2">
    <location>
        <begin position="7"/>
        <end position="14"/>
    </location>
    <ligand>
        <name>substrate</name>
    </ligand>
</feature>
<evidence type="ECO:0000313" key="4">
    <source>
        <dbReference type="Proteomes" id="UP000094795"/>
    </source>
</evidence>
<feature type="binding site" evidence="2">
    <location>
        <position position="64"/>
    </location>
    <ligand>
        <name>substrate</name>
    </ligand>
</feature>
<proteinExistence type="predicted"/>
<evidence type="ECO:0000256" key="2">
    <source>
        <dbReference type="PIRSR" id="PIRSR613078-2"/>
    </source>
</evidence>
<dbReference type="PANTHER" id="PTHR48100:SF59">
    <property type="entry name" value="ADENOSYLCOBALAMIN_ALPHA-RIBAZOLE PHOSPHATASE"/>
    <property type="match status" value="1"/>
</dbReference>
<dbReference type="InterPro" id="IPR001345">
    <property type="entry name" value="PG/BPGM_mutase_AS"/>
</dbReference>
<dbReference type="Gene3D" id="3.40.50.1240">
    <property type="entry name" value="Phosphoglycerate mutase-like"/>
    <property type="match status" value="1"/>
</dbReference>
<dbReference type="InterPro" id="IPR013078">
    <property type="entry name" value="His_Pase_superF_clade-1"/>
</dbReference>
<dbReference type="GO" id="GO:0005737">
    <property type="term" value="C:cytoplasm"/>
    <property type="evidence" value="ECO:0007669"/>
    <property type="project" value="TreeGrafter"/>
</dbReference>
<dbReference type="CDD" id="cd07067">
    <property type="entry name" value="HP_PGM_like"/>
    <property type="match status" value="1"/>
</dbReference>
<dbReference type="InterPro" id="IPR050275">
    <property type="entry name" value="PGM_Phosphatase"/>
</dbReference>
<reference evidence="3 4" key="1">
    <citation type="submission" date="2015-12" db="EMBL/GenBank/DDBJ databases">
        <authorList>
            <person name="Shamseldin A."/>
            <person name="Moawad H."/>
            <person name="Abd El-Rahim W.M."/>
            <person name="Sadowsky M.J."/>
        </authorList>
    </citation>
    <scope>NUCLEOTIDE SEQUENCE [LARGE SCALE GENOMIC DNA]</scope>
    <source>
        <strain evidence="3 4">JC234</strain>
    </source>
</reference>
<dbReference type="SMART" id="SM00855">
    <property type="entry name" value="PGAM"/>
    <property type="match status" value="1"/>
</dbReference>
<evidence type="ECO:0000256" key="1">
    <source>
        <dbReference type="PIRSR" id="PIRSR613078-1"/>
    </source>
</evidence>
<dbReference type="RefSeq" id="WP_066184539.1">
    <property type="nucleotide sequence ID" value="NZ_LQZT01000050.1"/>
</dbReference>
<organism evidence="3 4">
    <name type="scientific">Hoeflea olei</name>
    <dbReference type="NCBI Taxonomy" id="1480615"/>
    <lineage>
        <taxon>Bacteria</taxon>
        <taxon>Pseudomonadati</taxon>
        <taxon>Pseudomonadota</taxon>
        <taxon>Alphaproteobacteria</taxon>
        <taxon>Hyphomicrobiales</taxon>
        <taxon>Rhizobiaceae</taxon>
        <taxon>Hoeflea</taxon>
    </lineage>
</organism>
<feature type="active site" description="Proton donor/acceptor" evidence="1">
    <location>
        <position position="91"/>
    </location>
</feature>